<keyword evidence="1" id="KW-0812">Transmembrane</keyword>
<proteinExistence type="predicted"/>
<evidence type="ECO:0000256" key="1">
    <source>
        <dbReference type="SAM" id="Phobius"/>
    </source>
</evidence>
<evidence type="ECO:0000313" key="3">
    <source>
        <dbReference type="Proteomes" id="UP000479335"/>
    </source>
</evidence>
<keyword evidence="1" id="KW-0472">Membrane</keyword>
<comment type="caution">
    <text evidence="2">The sequence shown here is derived from an EMBL/GenBank/DDBJ whole genome shotgun (WGS) entry which is preliminary data.</text>
</comment>
<feature type="transmembrane region" description="Helical" evidence="1">
    <location>
        <begin position="208"/>
        <end position="226"/>
    </location>
</feature>
<reference evidence="2 3" key="1">
    <citation type="submission" date="2019-12" db="EMBL/GenBank/DDBJ databases">
        <title>Novel species isolated from a subtropical stream in China.</title>
        <authorList>
            <person name="Lu H."/>
        </authorList>
    </citation>
    <scope>NUCLEOTIDE SEQUENCE [LARGE SCALE GENOMIC DNA]</scope>
    <source>
        <strain evidence="2 3">FT135W</strain>
    </source>
</reference>
<dbReference type="AlphaFoldDB" id="A0A6L8KA91"/>
<feature type="transmembrane region" description="Helical" evidence="1">
    <location>
        <begin position="98"/>
        <end position="121"/>
    </location>
</feature>
<name>A0A6L8KA91_9BURK</name>
<feature type="transmembrane region" description="Helical" evidence="1">
    <location>
        <begin position="314"/>
        <end position="332"/>
    </location>
</feature>
<evidence type="ECO:0000313" key="2">
    <source>
        <dbReference type="EMBL" id="MYM23178.1"/>
    </source>
</evidence>
<feature type="transmembrane region" description="Helical" evidence="1">
    <location>
        <begin position="231"/>
        <end position="251"/>
    </location>
</feature>
<feature type="transmembrane region" description="Helical" evidence="1">
    <location>
        <begin position="155"/>
        <end position="172"/>
    </location>
</feature>
<feature type="transmembrane region" description="Helical" evidence="1">
    <location>
        <begin position="27"/>
        <end position="46"/>
    </location>
</feature>
<protein>
    <submittedName>
        <fullName evidence="2">DUF2029 domain-containing protein</fullName>
    </submittedName>
</protein>
<gene>
    <name evidence="2" type="ORF">GTP46_11025</name>
</gene>
<organism evidence="2 3">
    <name type="scientific">Duganella flavida</name>
    <dbReference type="NCBI Taxonomy" id="2692175"/>
    <lineage>
        <taxon>Bacteria</taxon>
        <taxon>Pseudomonadati</taxon>
        <taxon>Pseudomonadota</taxon>
        <taxon>Betaproteobacteria</taxon>
        <taxon>Burkholderiales</taxon>
        <taxon>Oxalobacteraceae</taxon>
        <taxon>Telluria group</taxon>
        <taxon>Duganella</taxon>
    </lineage>
</organism>
<feature type="transmembrane region" description="Helical" evidence="1">
    <location>
        <begin position="399"/>
        <end position="418"/>
    </location>
</feature>
<keyword evidence="3" id="KW-1185">Reference proteome</keyword>
<feature type="transmembrane region" description="Helical" evidence="1">
    <location>
        <begin position="344"/>
        <end position="362"/>
    </location>
</feature>
<accession>A0A6L8KA91</accession>
<feature type="transmembrane region" description="Helical" evidence="1">
    <location>
        <begin position="133"/>
        <end position="149"/>
    </location>
</feature>
<dbReference type="Proteomes" id="UP000479335">
    <property type="component" value="Unassembled WGS sequence"/>
</dbReference>
<dbReference type="RefSeq" id="WP_161006676.1">
    <property type="nucleotide sequence ID" value="NZ_WWCN01000006.1"/>
</dbReference>
<dbReference type="EMBL" id="WWCN01000006">
    <property type="protein sequence ID" value="MYM23178.1"/>
    <property type="molecule type" value="Genomic_DNA"/>
</dbReference>
<feature type="transmembrane region" description="Helical" evidence="1">
    <location>
        <begin position="184"/>
        <end position="202"/>
    </location>
</feature>
<keyword evidence="1" id="KW-1133">Transmembrane helix</keyword>
<sequence>MILLQRPLIAFERAIASLWRGLDRPAVLARALLLVPVLFGLLSLVYGQDDNWDLHNYHLYNPYALVHGKIGYDLAPGQWQSYFNPTIDLLYYGLNAALPAPLVGFVMGWLHGLNFVLLAAIARRLLPPQSHRAALLLALAGSLGPGFLSELGNTMGDNLIALTVLGALLLVLRAWPQLLQGGAPAWRSVALAGLLAGFGTGLKLTNAMYALALCLALLGVPAAFWLRFRLALVFGVGTLAGIAVSAGHWYWRMWQVFGNPLFPQFNNIFKGPLARTIGIGDTGWIPKGFSEKLLWPFIFSYNSKRVIEIALTQLIWPMLYLAGVALTVRLLRDVILDHRPADRLERPAGYVLLFFGLSYLVWLNLFGIYRYLVPLELLAPLALWLVLQRLMPAAIGRHVAAWALLLATVATLPGASWGHGSWTRTATTVALPPLPEPEQNVIFTVHGDPPMSWLVPSFPDRLAFVALGGSFPESPAYVAKALAMMAARRGPFYVMMQAEGDNQQIWPAAQEVLARYGMTFDQAGCVKYPAAVGGNQHPYQLCPVQPPKTGSK</sequence>